<feature type="domain" description="YjeF C-terminal" evidence="20">
    <location>
        <begin position="221"/>
        <end position="491"/>
    </location>
</feature>
<dbReference type="Gene3D" id="3.40.50.10260">
    <property type="entry name" value="YjeF N-terminal domain"/>
    <property type="match status" value="1"/>
</dbReference>
<name>A0ABU6K5D3_9RHOO</name>
<comment type="function">
    <text evidence="18">Catalyzes the epimerization of the S- and R-forms of NAD(P)HX, a damaged form of NAD(P)H that is a result of enzymatic or heat-dependent hydration. This is a prerequisite for the S-specific NAD(P)H-hydrate dehydratase to allow the repair of both epimers of NAD(P)HX.</text>
</comment>
<evidence type="ECO:0000256" key="19">
    <source>
        <dbReference type="PIRNR" id="PIRNR017184"/>
    </source>
</evidence>
<dbReference type="NCBIfam" id="TIGR00197">
    <property type="entry name" value="yjeF_nterm"/>
    <property type="match status" value="1"/>
</dbReference>
<evidence type="ECO:0000259" key="21">
    <source>
        <dbReference type="PROSITE" id="PS51385"/>
    </source>
</evidence>
<feature type="binding site" evidence="17">
    <location>
        <position position="311"/>
    </location>
    <ligand>
        <name>(6S)-NADPHX</name>
        <dbReference type="ChEBI" id="CHEBI:64076"/>
    </ligand>
</feature>
<comment type="function">
    <text evidence="17">Catalyzes the dehydration of the S-form of NAD(P)HX at the expense of ADP, which is converted to AMP. Together with NAD(P)HX epimerase, which catalyzes the epimerization of the S- and R-forms, the enzyme allows the repair of both epimers of NAD(P)HX, a damaged form of NAD(P)H that is a result of enzymatic or heat-dependent hydration.</text>
</comment>
<dbReference type="CDD" id="cd01171">
    <property type="entry name" value="YXKO-related"/>
    <property type="match status" value="1"/>
</dbReference>
<dbReference type="InterPro" id="IPR029056">
    <property type="entry name" value="Ribokinase-like"/>
</dbReference>
<comment type="similarity">
    <text evidence="4 19">In the C-terminal section; belongs to the NnrD/CARKD family.</text>
</comment>
<evidence type="ECO:0000256" key="17">
    <source>
        <dbReference type="HAMAP-Rule" id="MF_01965"/>
    </source>
</evidence>
<dbReference type="Gene3D" id="3.40.1190.20">
    <property type="match status" value="1"/>
</dbReference>
<feature type="binding site" evidence="17">
    <location>
        <position position="364"/>
    </location>
    <ligand>
        <name>(6S)-NADPHX</name>
        <dbReference type="ChEBI" id="CHEBI:64076"/>
    </ligand>
</feature>
<feature type="binding site" evidence="18">
    <location>
        <position position="65"/>
    </location>
    <ligand>
        <name>K(+)</name>
        <dbReference type="ChEBI" id="CHEBI:29103"/>
    </ligand>
</feature>
<evidence type="ECO:0000259" key="20">
    <source>
        <dbReference type="PROSITE" id="PS51383"/>
    </source>
</evidence>
<dbReference type="Proteomes" id="UP001331561">
    <property type="component" value="Unassembled WGS sequence"/>
</dbReference>
<evidence type="ECO:0000256" key="9">
    <source>
        <dbReference type="ARBA" id="ARBA00022958"/>
    </source>
</evidence>
<feature type="binding site" evidence="17">
    <location>
        <position position="430"/>
    </location>
    <ligand>
        <name>AMP</name>
        <dbReference type="ChEBI" id="CHEBI:456215"/>
    </ligand>
</feature>
<feature type="binding site" evidence="18">
    <location>
        <position position="141"/>
    </location>
    <ligand>
        <name>(6S)-NADPHX</name>
        <dbReference type="ChEBI" id="CHEBI:64076"/>
    </ligand>
</feature>
<dbReference type="EC" id="5.1.99.6" evidence="19"/>
<keyword evidence="9 18" id="KW-0630">Potassium</keyword>
<evidence type="ECO:0000313" key="22">
    <source>
        <dbReference type="EMBL" id="MEC5387114.1"/>
    </source>
</evidence>
<feature type="binding site" evidence="17">
    <location>
        <position position="431"/>
    </location>
    <ligand>
        <name>(6S)-NADPHX</name>
        <dbReference type="ChEBI" id="CHEBI:64076"/>
    </ligand>
</feature>
<comment type="catalytic activity">
    <reaction evidence="2 18 19">
        <text>(6R)-NADPHX = (6S)-NADPHX</text>
        <dbReference type="Rhea" id="RHEA:32227"/>
        <dbReference type="ChEBI" id="CHEBI:64076"/>
        <dbReference type="ChEBI" id="CHEBI:64077"/>
        <dbReference type="EC" id="5.1.99.6"/>
    </reaction>
</comment>
<dbReference type="RefSeq" id="WP_327600091.1">
    <property type="nucleotide sequence ID" value="NZ_JAYXHS010000003.1"/>
</dbReference>
<dbReference type="InterPro" id="IPR000631">
    <property type="entry name" value="CARKD"/>
</dbReference>
<dbReference type="Pfam" id="PF01256">
    <property type="entry name" value="Carb_kinase"/>
    <property type="match status" value="1"/>
</dbReference>
<evidence type="ECO:0000256" key="4">
    <source>
        <dbReference type="ARBA" id="ARBA00009524"/>
    </source>
</evidence>
<feature type="binding site" evidence="18">
    <location>
        <position position="162"/>
    </location>
    <ligand>
        <name>K(+)</name>
        <dbReference type="ChEBI" id="CHEBI:29103"/>
    </ligand>
</feature>
<evidence type="ECO:0000313" key="23">
    <source>
        <dbReference type="Proteomes" id="UP001331561"/>
    </source>
</evidence>
<evidence type="ECO:0000256" key="1">
    <source>
        <dbReference type="ARBA" id="ARBA00000013"/>
    </source>
</evidence>
<evidence type="ECO:0000256" key="7">
    <source>
        <dbReference type="ARBA" id="ARBA00022840"/>
    </source>
</evidence>
<dbReference type="InterPro" id="IPR030677">
    <property type="entry name" value="Nnr"/>
</dbReference>
<evidence type="ECO:0000256" key="13">
    <source>
        <dbReference type="ARBA" id="ARBA00023268"/>
    </source>
</evidence>
<dbReference type="InterPro" id="IPR004443">
    <property type="entry name" value="YjeF_N_dom"/>
</dbReference>
<dbReference type="PROSITE" id="PS51383">
    <property type="entry name" value="YJEF_C_3"/>
    <property type="match status" value="1"/>
</dbReference>
<comment type="catalytic activity">
    <reaction evidence="1 18 19">
        <text>(6R)-NADHX = (6S)-NADHX</text>
        <dbReference type="Rhea" id="RHEA:32215"/>
        <dbReference type="ChEBI" id="CHEBI:64074"/>
        <dbReference type="ChEBI" id="CHEBI:64075"/>
        <dbReference type="EC" id="5.1.99.6"/>
    </reaction>
</comment>
<keyword evidence="7 17" id="KW-0067">ATP-binding</keyword>
<keyword evidence="23" id="KW-1185">Reference proteome</keyword>
<dbReference type="SUPFAM" id="SSF64153">
    <property type="entry name" value="YjeF N-terminal domain-like"/>
    <property type="match status" value="1"/>
</dbReference>
<feature type="binding site" evidence="18">
    <location>
        <begin position="64"/>
        <end position="68"/>
    </location>
    <ligand>
        <name>(6S)-NADPHX</name>
        <dbReference type="ChEBI" id="CHEBI:64076"/>
    </ligand>
</feature>
<dbReference type="PROSITE" id="PS51385">
    <property type="entry name" value="YJEF_N"/>
    <property type="match status" value="1"/>
</dbReference>
<evidence type="ECO:0000256" key="5">
    <source>
        <dbReference type="ARBA" id="ARBA00022723"/>
    </source>
</evidence>
<organism evidence="22 23">
    <name type="scientific">Uliginosibacterium silvisoli</name>
    <dbReference type="NCBI Taxonomy" id="3114758"/>
    <lineage>
        <taxon>Bacteria</taxon>
        <taxon>Pseudomonadati</taxon>
        <taxon>Pseudomonadota</taxon>
        <taxon>Betaproteobacteria</taxon>
        <taxon>Rhodocyclales</taxon>
        <taxon>Zoogloeaceae</taxon>
        <taxon>Uliginosibacterium</taxon>
    </lineage>
</organism>
<comment type="catalytic activity">
    <reaction evidence="16 17 19">
        <text>(6S)-NADPHX + ADP = AMP + phosphate + NADPH + H(+)</text>
        <dbReference type="Rhea" id="RHEA:32235"/>
        <dbReference type="ChEBI" id="CHEBI:15378"/>
        <dbReference type="ChEBI" id="CHEBI:43474"/>
        <dbReference type="ChEBI" id="CHEBI:57783"/>
        <dbReference type="ChEBI" id="CHEBI:64076"/>
        <dbReference type="ChEBI" id="CHEBI:456215"/>
        <dbReference type="ChEBI" id="CHEBI:456216"/>
        <dbReference type="EC" id="4.2.1.136"/>
    </reaction>
</comment>
<dbReference type="HAMAP" id="MF_01965">
    <property type="entry name" value="NADHX_dehydratase"/>
    <property type="match status" value="1"/>
</dbReference>
<keyword evidence="6 17" id="KW-0547">Nucleotide-binding</keyword>
<dbReference type="Pfam" id="PF03853">
    <property type="entry name" value="YjeF_N"/>
    <property type="match status" value="1"/>
</dbReference>
<evidence type="ECO:0000256" key="14">
    <source>
        <dbReference type="ARBA" id="ARBA00025153"/>
    </source>
</evidence>
<proteinExistence type="inferred from homology"/>
<keyword evidence="8 17" id="KW-0521">NADP</keyword>
<evidence type="ECO:0000256" key="10">
    <source>
        <dbReference type="ARBA" id="ARBA00023027"/>
    </source>
</evidence>
<evidence type="ECO:0000256" key="15">
    <source>
        <dbReference type="ARBA" id="ARBA00048238"/>
    </source>
</evidence>
<feature type="binding site" evidence="18">
    <location>
        <position position="126"/>
    </location>
    <ligand>
        <name>K(+)</name>
        <dbReference type="ChEBI" id="CHEBI:29103"/>
    </ligand>
</feature>
<comment type="catalytic activity">
    <reaction evidence="15 17 19">
        <text>(6S)-NADHX + ADP = AMP + phosphate + NADH + H(+)</text>
        <dbReference type="Rhea" id="RHEA:32223"/>
        <dbReference type="ChEBI" id="CHEBI:15378"/>
        <dbReference type="ChEBI" id="CHEBI:43474"/>
        <dbReference type="ChEBI" id="CHEBI:57945"/>
        <dbReference type="ChEBI" id="CHEBI:64074"/>
        <dbReference type="ChEBI" id="CHEBI:456215"/>
        <dbReference type="ChEBI" id="CHEBI:456216"/>
        <dbReference type="EC" id="4.2.1.136"/>
    </reaction>
</comment>
<dbReference type="SUPFAM" id="SSF53613">
    <property type="entry name" value="Ribokinase-like"/>
    <property type="match status" value="1"/>
</dbReference>
<keyword evidence="13" id="KW-0511">Multifunctional enzyme</keyword>
<dbReference type="PIRSF" id="PIRSF017184">
    <property type="entry name" value="Nnr"/>
    <property type="match status" value="1"/>
</dbReference>
<dbReference type="HAMAP" id="MF_01966">
    <property type="entry name" value="NADHX_epimerase"/>
    <property type="match status" value="1"/>
</dbReference>
<comment type="similarity">
    <text evidence="18">Belongs to the NnrE/AIBP family.</text>
</comment>
<feature type="binding site" evidence="17">
    <location>
        <position position="256"/>
    </location>
    <ligand>
        <name>(6S)-NADPHX</name>
        <dbReference type="ChEBI" id="CHEBI:64076"/>
    </ligand>
</feature>
<evidence type="ECO:0000256" key="6">
    <source>
        <dbReference type="ARBA" id="ARBA00022741"/>
    </source>
</evidence>
<evidence type="ECO:0000256" key="3">
    <source>
        <dbReference type="ARBA" id="ARBA00006001"/>
    </source>
</evidence>
<dbReference type="EMBL" id="JAYXHS010000003">
    <property type="protein sequence ID" value="MEC5387114.1"/>
    <property type="molecule type" value="Genomic_DNA"/>
</dbReference>
<keyword evidence="10 17" id="KW-0520">NAD</keyword>
<reference evidence="22 23" key="1">
    <citation type="submission" date="2024-01" db="EMBL/GenBank/DDBJ databases">
        <title>Uliginosibacterium soil sp. nov.</title>
        <authorList>
            <person name="Lv Y."/>
        </authorList>
    </citation>
    <scope>NUCLEOTIDE SEQUENCE [LARGE SCALE GENOMIC DNA]</scope>
    <source>
        <strain evidence="22 23">H3</strain>
    </source>
</reference>
<dbReference type="PROSITE" id="PS01050">
    <property type="entry name" value="YJEF_C_2"/>
    <property type="match status" value="1"/>
</dbReference>
<evidence type="ECO:0000256" key="18">
    <source>
        <dbReference type="HAMAP-Rule" id="MF_01966"/>
    </source>
</evidence>
<accession>A0ABU6K5D3</accession>
<feature type="binding site" evidence="18">
    <location>
        <position position="159"/>
    </location>
    <ligand>
        <name>(6S)-NADPHX</name>
        <dbReference type="ChEBI" id="CHEBI:64076"/>
    </ligand>
</feature>
<keyword evidence="12 17" id="KW-0456">Lyase</keyword>
<keyword evidence="11 18" id="KW-0413">Isomerase</keyword>
<feature type="binding site" evidence="17">
    <location>
        <begin position="401"/>
        <end position="405"/>
    </location>
    <ligand>
        <name>AMP</name>
        <dbReference type="ChEBI" id="CHEBI:456215"/>
    </ligand>
</feature>
<comment type="similarity">
    <text evidence="17">Belongs to the NnrD/CARKD family.</text>
</comment>
<dbReference type="InterPro" id="IPR036652">
    <property type="entry name" value="YjeF_N_dom_sf"/>
</dbReference>
<gene>
    <name evidence="17" type="primary">nnrD</name>
    <name evidence="18" type="synonym">nnrE</name>
    <name evidence="22" type="ORF">VVD49_15400</name>
</gene>
<comment type="similarity">
    <text evidence="3 19">In the N-terminal section; belongs to the NnrE/AIBP family.</text>
</comment>
<protein>
    <recommendedName>
        <fullName evidence="19">Bifunctional NAD(P)H-hydrate repair enzyme</fullName>
    </recommendedName>
    <alternativeName>
        <fullName evidence="19">Nicotinamide nucleotide repair protein</fullName>
    </alternativeName>
    <domain>
        <recommendedName>
            <fullName evidence="19">ADP-dependent (S)-NAD(P)H-hydrate dehydratase</fullName>
            <ecNumber evidence="19">4.2.1.136</ecNumber>
        </recommendedName>
        <alternativeName>
            <fullName evidence="19">ADP-dependent NAD(P)HX dehydratase</fullName>
        </alternativeName>
    </domain>
    <domain>
        <recommendedName>
            <fullName evidence="19">NAD(P)H-hydrate epimerase</fullName>
            <ecNumber evidence="19">5.1.99.6</ecNumber>
        </recommendedName>
    </domain>
</protein>
<dbReference type="NCBIfam" id="TIGR00196">
    <property type="entry name" value="yjeF_cterm"/>
    <property type="match status" value="1"/>
</dbReference>
<evidence type="ECO:0000256" key="11">
    <source>
        <dbReference type="ARBA" id="ARBA00023235"/>
    </source>
</evidence>
<comment type="function">
    <text evidence="14 19">Bifunctional enzyme that catalyzes the epimerization of the S- and R-forms of NAD(P)HX and the dehydration of the S-form of NAD(P)HX at the expense of ADP, which is converted to AMP. This allows the repair of both epimers of NAD(P)HX, a damaged form of NAD(P)H that is a result of enzymatic or heat-dependent hydration.</text>
</comment>
<comment type="cofactor">
    <cofactor evidence="18 19">
        <name>K(+)</name>
        <dbReference type="ChEBI" id="CHEBI:29103"/>
    </cofactor>
    <text evidence="18 19">Binds 1 potassium ion per subunit.</text>
</comment>
<evidence type="ECO:0000256" key="2">
    <source>
        <dbReference type="ARBA" id="ARBA00000909"/>
    </source>
</evidence>
<dbReference type="PANTHER" id="PTHR12592">
    <property type="entry name" value="ATP-DEPENDENT (S)-NAD(P)H-HYDRATE DEHYDRATASE FAMILY MEMBER"/>
    <property type="match status" value="1"/>
</dbReference>
<sequence length="508" mass="52311">MSAVGAHSLAGVILRAAEVREVERQYANLQPALMERAGQAAAERAQALLVDKQGCVLVLAGPGNNGGDGFVVARLLRAAGCDVVMVCAADETRMPADARAARLAWQAAGGQTVTDFLGGQWGLAIDALFGIGLTRPLEGRYADWIARLNALSCPVLSLDVPSGIDSDSGRVMGVAVRATHTSSFIALKPGLLTLDGPDHCGELALHALDLPPSSAEGRVLERAHFAQGLRPRAANSHKGSYGQAGVIGGAAGMLGAALLAARACLYGGAGRVYVGLLDLQAPTVDGMQPELMLRPPGDLHLLCNALALGPGMGQSEVAGQQLRRALGFSGPLVLDADALNLVASTPTLQTMLTQRESPTLLTPHPAEAARLMQCALAEVQSDRVTMCCALARRYRAHVLLKGAGSIVAFPDGRWFINLTGNAGLASAGSGDVLTGLLTALLAQGWSAEAALLGAVHLHGAAADELVSHGVGPVGLTAGELAPAARRLLNQWVAAEQARSRGTSFSSHD</sequence>
<evidence type="ECO:0000256" key="8">
    <source>
        <dbReference type="ARBA" id="ARBA00022857"/>
    </source>
</evidence>
<dbReference type="PANTHER" id="PTHR12592:SF0">
    <property type="entry name" value="ATP-DEPENDENT (S)-NAD(P)H-HYDRATE DEHYDRATASE"/>
    <property type="match status" value="1"/>
</dbReference>
<evidence type="ECO:0000256" key="12">
    <source>
        <dbReference type="ARBA" id="ARBA00023239"/>
    </source>
</evidence>
<comment type="cofactor">
    <cofactor evidence="17">
        <name>Mg(2+)</name>
        <dbReference type="ChEBI" id="CHEBI:18420"/>
    </cofactor>
</comment>
<dbReference type="EC" id="4.2.1.136" evidence="19"/>
<feature type="domain" description="YjeF N-terminal" evidence="21">
    <location>
        <begin position="14"/>
        <end position="216"/>
    </location>
</feature>
<comment type="subunit">
    <text evidence="17">Homotetramer.</text>
</comment>
<feature type="binding site" evidence="18">
    <location>
        <begin position="130"/>
        <end position="136"/>
    </location>
    <ligand>
        <name>(6S)-NADPHX</name>
        <dbReference type="ChEBI" id="CHEBI:64076"/>
    </ligand>
</feature>
<dbReference type="InterPro" id="IPR017953">
    <property type="entry name" value="Carbohydrate_kinase_pred_CS"/>
</dbReference>
<comment type="caution">
    <text evidence="22">The sequence shown here is derived from an EMBL/GenBank/DDBJ whole genome shotgun (WGS) entry which is preliminary data.</text>
</comment>
<keyword evidence="5 18" id="KW-0479">Metal-binding</keyword>
<evidence type="ECO:0000256" key="16">
    <source>
        <dbReference type="ARBA" id="ARBA00049209"/>
    </source>
</evidence>